<evidence type="ECO:0000313" key="3">
    <source>
        <dbReference type="Proteomes" id="UP000016924"/>
    </source>
</evidence>
<dbReference type="HOGENOM" id="CLU_1635285_0_0_1"/>
<feature type="region of interest" description="Disordered" evidence="1">
    <location>
        <begin position="75"/>
        <end position="96"/>
    </location>
</feature>
<dbReference type="Gene3D" id="1.20.5.170">
    <property type="match status" value="1"/>
</dbReference>
<proteinExistence type="predicted"/>
<feature type="compositionally biased region" description="Basic and acidic residues" evidence="1">
    <location>
        <begin position="75"/>
        <end position="87"/>
    </location>
</feature>
<evidence type="ECO:0000313" key="2">
    <source>
        <dbReference type="EMBL" id="EON62409.1"/>
    </source>
</evidence>
<accession>R7YKR8</accession>
<evidence type="ECO:0000256" key="1">
    <source>
        <dbReference type="SAM" id="MobiDB-lite"/>
    </source>
</evidence>
<gene>
    <name evidence="2" type="ORF">W97_01631</name>
</gene>
<keyword evidence="3" id="KW-1185">Reference proteome</keyword>
<dbReference type="EMBL" id="JH767559">
    <property type="protein sequence ID" value="EON62409.1"/>
    <property type="molecule type" value="Genomic_DNA"/>
</dbReference>
<reference evidence="3" key="1">
    <citation type="submission" date="2012-06" db="EMBL/GenBank/DDBJ databases">
        <title>The genome sequence of Coniosporium apollinis CBS 100218.</title>
        <authorList>
            <consortium name="The Broad Institute Genome Sequencing Platform"/>
            <person name="Cuomo C."/>
            <person name="Gorbushina A."/>
            <person name="Noack S."/>
            <person name="Walker B."/>
            <person name="Young S.K."/>
            <person name="Zeng Q."/>
            <person name="Gargeya S."/>
            <person name="Fitzgerald M."/>
            <person name="Haas B."/>
            <person name="Abouelleil A."/>
            <person name="Alvarado L."/>
            <person name="Arachchi H.M."/>
            <person name="Berlin A.M."/>
            <person name="Chapman S.B."/>
            <person name="Goldberg J."/>
            <person name="Griggs A."/>
            <person name="Gujja S."/>
            <person name="Hansen M."/>
            <person name="Howarth C."/>
            <person name="Imamovic A."/>
            <person name="Larimer J."/>
            <person name="McCowan C."/>
            <person name="Montmayeur A."/>
            <person name="Murphy C."/>
            <person name="Neiman D."/>
            <person name="Pearson M."/>
            <person name="Priest M."/>
            <person name="Roberts A."/>
            <person name="Saif S."/>
            <person name="Shea T."/>
            <person name="Sisk P."/>
            <person name="Sykes S."/>
            <person name="Wortman J."/>
            <person name="Nusbaum C."/>
            <person name="Birren B."/>
        </authorList>
    </citation>
    <scope>NUCLEOTIDE SEQUENCE [LARGE SCALE GENOMIC DNA]</scope>
    <source>
        <strain evidence="3">CBS 100218</strain>
    </source>
</reference>
<dbReference type="SUPFAM" id="SSF57997">
    <property type="entry name" value="Tropomyosin"/>
    <property type="match status" value="1"/>
</dbReference>
<dbReference type="AlphaFoldDB" id="R7YKR8"/>
<dbReference type="Proteomes" id="UP000016924">
    <property type="component" value="Unassembled WGS sequence"/>
</dbReference>
<feature type="region of interest" description="Disordered" evidence="1">
    <location>
        <begin position="119"/>
        <end position="162"/>
    </location>
</feature>
<organism evidence="2 3">
    <name type="scientific">Coniosporium apollinis (strain CBS 100218)</name>
    <name type="common">Rock-inhabiting black yeast</name>
    <dbReference type="NCBI Taxonomy" id="1168221"/>
    <lineage>
        <taxon>Eukaryota</taxon>
        <taxon>Fungi</taxon>
        <taxon>Dikarya</taxon>
        <taxon>Ascomycota</taxon>
        <taxon>Pezizomycotina</taxon>
        <taxon>Dothideomycetes</taxon>
        <taxon>Dothideomycetes incertae sedis</taxon>
        <taxon>Coniosporium</taxon>
    </lineage>
</organism>
<sequence length="162" mass="18139">MTSSPYRTTRNPPLSASRLQEIGADVKYYPRPTDEAGWGEEEAGTWLSHADRLLEQCQFLAGKIEAQKQRAAAKDEEVKRISSDNKSLEAQNKSMEEQIKSMKEQIKSLQEKVRALEKTVPEVLPTQSERVEGVGSAPGAKKNRDTEKSDPQSLKKRKPNDG</sequence>
<dbReference type="GeneID" id="19898942"/>
<dbReference type="OrthoDB" id="10434388at2759"/>
<dbReference type="RefSeq" id="XP_007777726.1">
    <property type="nucleotide sequence ID" value="XM_007779536.1"/>
</dbReference>
<name>R7YKR8_CONA1</name>
<protein>
    <submittedName>
        <fullName evidence="2">Uncharacterized protein</fullName>
    </submittedName>
</protein>